<feature type="region of interest" description="Disordered" evidence="1">
    <location>
        <begin position="1249"/>
        <end position="1278"/>
    </location>
</feature>
<accession>A0A4Z1RHS7</accession>
<reference evidence="3 4" key="1">
    <citation type="submission" date="2019-01" db="EMBL/GenBank/DDBJ databases">
        <authorList>
            <person name="Zhang S."/>
        </authorList>
    </citation>
    <scope>NUCLEOTIDE SEQUENCE [LARGE SCALE GENOMIC DNA]</scope>
    <source>
        <strain evidence="3 4">1626</strain>
    </source>
</reference>
<comment type="caution">
    <text evidence="3">The sequence shown here is derived from an EMBL/GenBank/DDBJ whole genome shotgun (WGS) entry which is preliminary data.</text>
</comment>
<evidence type="ECO:0000313" key="3">
    <source>
        <dbReference type="EMBL" id="TKS53689.1"/>
    </source>
</evidence>
<evidence type="ECO:0000313" key="4">
    <source>
        <dbReference type="Proteomes" id="UP000298681"/>
    </source>
</evidence>
<gene>
    <name evidence="3" type="ORF">E4582_02145</name>
</gene>
<evidence type="ECO:0000259" key="2">
    <source>
        <dbReference type="Pfam" id="PF13116"/>
    </source>
</evidence>
<dbReference type="Proteomes" id="UP000298681">
    <property type="component" value="Unassembled WGS sequence"/>
</dbReference>
<dbReference type="PANTHER" id="PTHR38690:SF1">
    <property type="entry name" value="PROTEASE"/>
    <property type="match status" value="1"/>
</dbReference>
<dbReference type="Pfam" id="PF13116">
    <property type="entry name" value="YhdP"/>
    <property type="match status" value="1"/>
</dbReference>
<feature type="compositionally biased region" description="Low complexity" evidence="1">
    <location>
        <begin position="1255"/>
        <end position="1270"/>
    </location>
</feature>
<protein>
    <submittedName>
        <fullName evidence="3">TIGR02099 family protein</fullName>
    </submittedName>
</protein>
<dbReference type="RefSeq" id="WP_134673074.1">
    <property type="nucleotide sequence ID" value="NZ_SPUH01000001.1"/>
</dbReference>
<proteinExistence type="predicted"/>
<dbReference type="PANTHER" id="PTHR38690">
    <property type="entry name" value="PROTEASE-RELATED"/>
    <property type="match status" value="1"/>
</dbReference>
<dbReference type="AlphaFoldDB" id="A0A4Z1RHS7"/>
<feature type="domain" description="YhdP central" evidence="2">
    <location>
        <begin position="6"/>
        <end position="1246"/>
    </location>
</feature>
<dbReference type="NCBIfam" id="TIGR02099">
    <property type="entry name" value="YhdP family protein"/>
    <property type="match status" value="1"/>
</dbReference>
<evidence type="ECO:0000256" key="1">
    <source>
        <dbReference type="SAM" id="MobiDB-lite"/>
    </source>
</evidence>
<dbReference type="InterPro" id="IPR025263">
    <property type="entry name" value="YhdP_central"/>
</dbReference>
<organism evidence="3 4">
    <name type="scientific">Luteimonas yindakuii</name>
    <dbReference type="NCBI Taxonomy" id="2565782"/>
    <lineage>
        <taxon>Bacteria</taxon>
        <taxon>Pseudomonadati</taxon>
        <taxon>Pseudomonadota</taxon>
        <taxon>Gammaproteobacteria</taxon>
        <taxon>Lysobacterales</taxon>
        <taxon>Lysobacteraceae</taxon>
        <taxon>Luteimonas</taxon>
    </lineage>
</organism>
<dbReference type="InterPro" id="IPR011836">
    <property type="entry name" value="YhdP"/>
</dbReference>
<sequence>MRRHARRAGAWVWYLLALLLVLLAVAGGIASQLLLPLAERHPDRVAAWLGERAGRPVAFDSLETSWTRRGPLLQVTGLRIGETDVPVEIGAAEILVTPYTGWLPGRSLTELRLRDLHLQLERHDDGSWHVQGLPGQAASDSDPFAALERIGEVVLHDGSLDIVAPGLGIHTHVPRIDLRLRVSGDRVRAAANAWRVEADAPVRAVLDLARGTGNGRAWLGITRADLDGWSPLLRYAGVAVVDGHGDAGAWATLAGRRVVAVRARAELEDVALQAVSGESDEARFEQLDADVHWQATDAGWRLDAGRLRLAANGASQSLDGAVLGSGPVLAFAADRIDAGPLLALLPLSDRLSPALRSWLREAAPRAVLHDVALVRDSDRRLRLHARIEAAGFAPIGERPGLMGASGRLRGDANGLVFEPEPATRWRLDWPAGFRDPHDFSLDGAIAAWPGADGWQVQTPGLRIAGDGYGARVRGGLGFAPGGGRPTIDIAADVDESEIPVARRFWVHHVMSEATIAWLDAALVGGRVRNGRAVVSGDLDDWPFRAAPGQAAPGLFHAEAELVDAQVRFQPDWPAAEQLNGRVRFVGNGFDLHGRAALGGVEVAQLEVDIADFSRAPLQVRAESNGDIAAMFAMLRQTPLYAGLSPTLGGLRAAGPARARFSMALDFGEPPVIDGAVEFDGVRVAEQEWGLQLDQLRGRLRYDQHGFGAPALQGQMDGRTAHLRIAAGDGHARNPALAFEGELGAVVGIGTLIDRVEALDWMRTQARGRSAWTVGVEVPRAGNDAPPTLVLRSDLRGTSFELPAPLAKAAGAALPAEVRVELPLEKRNELSVRLGQRMALRARVDGDATGLAIALGGAAATTPPASGVVLGGRTPEFAVMDWLGLLGGGGDGGGMPLRRIDLAVDRLTLMGGSFADTRIRAAPAAGGTALGFEGPALAGSLQLPDGQGPVVGRFERVHWQRTAPAPGAPTSARDDTPADDSTDPARLPALHIDVADLRVGSARLGEASLRTQPVADGLQLERLRVRAPGQTIDATGEWRGRGAAQRTRVQLDIDSNDYGALLAGLGQGERLRGGSGRIDFDATWPGSPTGFRVEALEGELSLLIKDGQLADVEPGAGRVLGLLSVAELPRRLTLDFRDFFERGFAFNRIGGEVRFADGRARAQGLALDGPAAEIHITGSADLRAQTYDQTIDVHPRSGNLLTAVGALAGGPIGAAVGAAAGSMLRRPLGEIGASTYRVTGPWSDPEVEVIRREPARGAAANAATPEATPAPDKAGRSDR</sequence>
<feature type="region of interest" description="Disordered" evidence="1">
    <location>
        <begin position="961"/>
        <end position="984"/>
    </location>
</feature>
<dbReference type="EMBL" id="SPUH01000001">
    <property type="protein sequence ID" value="TKS53689.1"/>
    <property type="molecule type" value="Genomic_DNA"/>
</dbReference>
<name>A0A4Z1RHS7_9GAMM</name>
<keyword evidence="4" id="KW-1185">Reference proteome</keyword>